<reference evidence="3" key="1">
    <citation type="journal article" date="2019" name="Int. J. Syst. Evol. Microbiol.">
        <title>The Global Catalogue of Microorganisms (GCM) 10K type strain sequencing project: providing services to taxonomists for standard genome sequencing and annotation.</title>
        <authorList>
            <consortium name="The Broad Institute Genomics Platform"/>
            <consortium name="The Broad Institute Genome Sequencing Center for Infectious Disease"/>
            <person name="Wu L."/>
            <person name="Ma J."/>
        </authorList>
    </citation>
    <scope>NUCLEOTIDE SEQUENCE [LARGE SCALE GENOMIC DNA]</scope>
    <source>
        <strain evidence="3">KCTC 52677</strain>
    </source>
</reference>
<dbReference type="CDD" id="cd07247">
    <property type="entry name" value="SgaA_N_like"/>
    <property type="match status" value="2"/>
</dbReference>
<dbReference type="InterPro" id="IPR004360">
    <property type="entry name" value="Glyas_Fos-R_dOase_dom"/>
</dbReference>
<dbReference type="Gene3D" id="3.10.180.10">
    <property type="entry name" value="2,3-Dihydroxybiphenyl 1,2-Dioxygenase, domain 1"/>
    <property type="match status" value="2"/>
</dbReference>
<dbReference type="PANTHER" id="PTHR33993:SF14">
    <property type="entry name" value="GB|AAF24581.1"/>
    <property type="match status" value="1"/>
</dbReference>
<keyword evidence="3" id="KW-1185">Reference proteome</keyword>
<dbReference type="PROSITE" id="PS51819">
    <property type="entry name" value="VOC"/>
    <property type="match status" value="2"/>
</dbReference>
<evidence type="ECO:0000313" key="3">
    <source>
        <dbReference type="Proteomes" id="UP001595377"/>
    </source>
</evidence>
<dbReference type="SUPFAM" id="SSF54593">
    <property type="entry name" value="Glyoxalase/Bleomycin resistance protein/Dihydroxybiphenyl dioxygenase"/>
    <property type="match status" value="2"/>
</dbReference>
<dbReference type="Proteomes" id="UP001595377">
    <property type="component" value="Unassembled WGS sequence"/>
</dbReference>
<accession>A0ABV7DJ31</accession>
<dbReference type="RefSeq" id="WP_257312129.1">
    <property type="nucleotide sequence ID" value="NZ_JANFDG010000002.1"/>
</dbReference>
<sequence>MHKNHGKFCWYELMTTDVPAAERFYGSVLGWTTRDSGMPGQNYTLAYAGDRQVAGLMAIPAEAAGMPPSWSAYVYAGDIEETARAVADKGGTVHRAPADIPGVGRFAVVADPHGAIFCLFSTDDDDPEAPPMMTPGHIGWHELMAGDLDEAWPFYSELFGWTKDTAYDMAEGGGKGVYQIFSVRGGDAVGGMMTKPAEMPAPPHWGLYFVVDGLDAAGSRVTEGGGRILMGPMEVPGGAWILNCFDPQGAYFALVSMKR</sequence>
<proteinExistence type="predicted"/>
<evidence type="ECO:0000259" key="1">
    <source>
        <dbReference type="PROSITE" id="PS51819"/>
    </source>
</evidence>
<feature type="domain" description="VOC" evidence="1">
    <location>
        <begin position="7"/>
        <end position="122"/>
    </location>
</feature>
<dbReference type="InterPro" id="IPR029068">
    <property type="entry name" value="Glyas_Bleomycin-R_OHBP_Dase"/>
</dbReference>
<feature type="domain" description="VOC" evidence="1">
    <location>
        <begin position="137"/>
        <end position="257"/>
    </location>
</feature>
<gene>
    <name evidence="2" type="ORF">ACFOHH_15165</name>
</gene>
<dbReference type="InterPro" id="IPR052164">
    <property type="entry name" value="Anthracycline_SecMetBiosynth"/>
</dbReference>
<dbReference type="PANTHER" id="PTHR33993">
    <property type="entry name" value="GLYOXALASE-RELATED"/>
    <property type="match status" value="1"/>
</dbReference>
<dbReference type="InterPro" id="IPR037523">
    <property type="entry name" value="VOC_core"/>
</dbReference>
<dbReference type="Pfam" id="PF00903">
    <property type="entry name" value="Glyoxalase"/>
    <property type="match status" value="2"/>
</dbReference>
<evidence type="ECO:0000313" key="2">
    <source>
        <dbReference type="EMBL" id="MFC3074449.1"/>
    </source>
</evidence>
<dbReference type="EMBL" id="JBHRSP010000024">
    <property type="protein sequence ID" value="MFC3074449.1"/>
    <property type="molecule type" value="Genomic_DNA"/>
</dbReference>
<organism evidence="2 3">
    <name type="scientific">Shinella pollutisoli</name>
    <dbReference type="NCBI Taxonomy" id="2250594"/>
    <lineage>
        <taxon>Bacteria</taxon>
        <taxon>Pseudomonadati</taxon>
        <taxon>Pseudomonadota</taxon>
        <taxon>Alphaproteobacteria</taxon>
        <taxon>Hyphomicrobiales</taxon>
        <taxon>Rhizobiaceae</taxon>
        <taxon>Shinella</taxon>
    </lineage>
</organism>
<name>A0ABV7DJ31_9HYPH</name>
<protein>
    <submittedName>
        <fullName evidence="2">VOC family protein</fullName>
    </submittedName>
</protein>
<comment type="caution">
    <text evidence="2">The sequence shown here is derived from an EMBL/GenBank/DDBJ whole genome shotgun (WGS) entry which is preliminary data.</text>
</comment>